<gene>
    <name evidence="3" type="ORF">Ga0061064_1248</name>
</gene>
<accession>A0A0K6H429</accession>
<evidence type="ECO:0000256" key="1">
    <source>
        <dbReference type="ARBA" id="ARBA00008791"/>
    </source>
</evidence>
<dbReference type="AlphaFoldDB" id="A0A0K6H429"/>
<dbReference type="PANTHER" id="PTHR46268">
    <property type="entry name" value="STRESS RESPONSE PROTEIN NHAX"/>
    <property type="match status" value="1"/>
</dbReference>
<dbReference type="SUPFAM" id="SSF52402">
    <property type="entry name" value="Adenine nucleotide alpha hydrolases-like"/>
    <property type="match status" value="2"/>
</dbReference>
<comment type="similarity">
    <text evidence="1">Belongs to the universal stress protein A family.</text>
</comment>
<dbReference type="PRINTS" id="PR01438">
    <property type="entry name" value="UNVRSLSTRESS"/>
</dbReference>
<feature type="domain" description="UspA" evidence="2">
    <location>
        <begin position="2"/>
        <end position="159"/>
    </location>
</feature>
<dbReference type="RefSeq" id="WP_055438916.1">
    <property type="nucleotide sequence ID" value="NZ_CYHB01000003.1"/>
</dbReference>
<dbReference type="Gene3D" id="3.40.50.12370">
    <property type="match status" value="1"/>
</dbReference>
<feature type="domain" description="UspA" evidence="2">
    <location>
        <begin position="211"/>
        <end position="286"/>
    </location>
</feature>
<evidence type="ECO:0000313" key="4">
    <source>
        <dbReference type="Proteomes" id="UP000182598"/>
    </source>
</evidence>
<evidence type="ECO:0000259" key="2">
    <source>
        <dbReference type="Pfam" id="PF00582"/>
    </source>
</evidence>
<sequence length="286" mass="31748">MTNVVACIDGSRATGAVCDYSAWASLQMQAPLILLHVLDEGRYPVASDMTGNIGLGSREILLDELAELDAKRNKLALQQGHHMLEATQVRARKAGVEQVTMRQRHGDLSDTLLMLEQDTRLFVLGIHGQDSSEQERESRHIGSHLETVIRSVHRPILLTPEQYQAPQSVLFAYDGSKTTEKGIDMVAKSPLFKGLPIHVVMVDANTEVNQQLLLQAQKTLEKNGHEVTVALITGDVEPALHEYQHQHQLDVLVMGAYGHSRIRQFLVGSTTTRMINNSETPVLILR</sequence>
<dbReference type="OrthoDB" id="9804721at2"/>
<organism evidence="3 4">
    <name type="scientific">Pseudidiomarina woesei</name>
    <dbReference type="NCBI Taxonomy" id="1381080"/>
    <lineage>
        <taxon>Bacteria</taxon>
        <taxon>Pseudomonadati</taxon>
        <taxon>Pseudomonadota</taxon>
        <taxon>Gammaproteobacteria</taxon>
        <taxon>Alteromonadales</taxon>
        <taxon>Idiomarinaceae</taxon>
        <taxon>Pseudidiomarina</taxon>
    </lineage>
</organism>
<protein>
    <submittedName>
        <fullName evidence="3">Universal stress protein family</fullName>
    </submittedName>
</protein>
<dbReference type="InterPro" id="IPR006016">
    <property type="entry name" value="UspA"/>
</dbReference>
<reference evidence="4" key="1">
    <citation type="submission" date="2015-08" db="EMBL/GenBank/DDBJ databases">
        <authorList>
            <person name="Varghese N."/>
        </authorList>
    </citation>
    <scope>NUCLEOTIDE SEQUENCE [LARGE SCALE GENOMIC DNA]</scope>
    <source>
        <strain evidence="4">DSM 27808</strain>
    </source>
</reference>
<dbReference type="CDD" id="cd00293">
    <property type="entry name" value="USP-like"/>
    <property type="match status" value="2"/>
</dbReference>
<dbReference type="EMBL" id="CYHB01000003">
    <property type="protein sequence ID" value="CUA85566.1"/>
    <property type="molecule type" value="Genomic_DNA"/>
</dbReference>
<name>A0A0K6H429_9GAMM</name>
<proteinExistence type="inferred from homology"/>
<keyword evidence="4" id="KW-1185">Reference proteome</keyword>
<dbReference type="InterPro" id="IPR006015">
    <property type="entry name" value="Universal_stress_UspA"/>
</dbReference>
<evidence type="ECO:0000313" key="3">
    <source>
        <dbReference type="EMBL" id="CUA85566.1"/>
    </source>
</evidence>
<dbReference type="PANTHER" id="PTHR46268:SF6">
    <property type="entry name" value="UNIVERSAL STRESS PROTEIN UP12"/>
    <property type="match status" value="1"/>
</dbReference>
<dbReference type="Proteomes" id="UP000182598">
    <property type="component" value="Unassembled WGS sequence"/>
</dbReference>
<dbReference type="Pfam" id="PF00582">
    <property type="entry name" value="Usp"/>
    <property type="match status" value="2"/>
</dbReference>